<evidence type="ECO:0000256" key="2">
    <source>
        <dbReference type="ARBA" id="ARBA00022679"/>
    </source>
</evidence>
<organism evidence="6 7">
    <name type="scientific">Saccharopolyspora spinosa</name>
    <dbReference type="NCBI Taxonomy" id="60894"/>
    <lineage>
        <taxon>Bacteria</taxon>
        <taxon>Bacillati</taxon>
        <taxon>Actinomycetota</taxon>
        <taxon>Actinomycetes</taxon>
        <taxon>Pseudonocardiales</taxon>
        <taxon>Pseudonocardiaceae</taxon>
        <taxon>Saccharopolyspora</taxon>
    </lineage>
</organism>
<dbReference type="Pfam" id="PF02146">
    <property type="entry name" value="SIR2"/>
    <property type="match status" value="1"/>
</dbReference>
<evidence type="ECO:0000256" key="3">
    <source>
        <dbReference type="ARBA" id="ARBA00023027"/>
    </source>
</evidence>
<sequence length="276" mass="29081">MTQRGTVDGADWQRARELFGGARRITALTGAGVSTASGIPDFRGPDGVWTKNPAAQRLSDLDSYVADPQVREQAWRSRAEHPAWRAGPNAAHRAFVDLDRSGRLGALLTQNIDGLHQRAGLDPDRVLELHGTIFRTVCLDCGATGPMSAALERVTTGEADPPCRSCGGILKSATVSFGQSLDPDVLRSAQRAALNCDLFVAAGTSLTVHPAADFAELAVRAGAELIICNAEPTPYDNAAAAVLRESLVEVLPALAAAPLIEPPGPLSTWGDPSTWS</sequence>
<keyword evidence="4" id="KW-0479">Metal-binding</keyword>
<feature type="active site" description="Proton acceptor" evidence="4">
    <location>
        <position position="130"/>
    </location>
</feature>
<reference evidence="6" key="1">
    <citation type="submission" date="2017-12" db="EMBL/GenBank/DDBJ databases">
        <title>Sequencing the genomes of 1000 Actinobacteria strains.</title>
        <authorList>
            <person name="Klenk H.-P."/>
        </authorList>
    </citation>
    <scope>NUCLEOTIDE SEQUENCE [LARGE SCALE GENOMIC DNA]</scope>
    <source>
        <strain evidence="6">DSM 44228</strain>
    </source>
</reference>
<dbReference type="STRING" id="994479.GCA_000194155_01287"/>
<dbReference type="InterPro" id="IPR003000">
    <property type="entry name" value="Sirtuin"/>
</dbReference>
<comment type="caution">
    <text evidence="6">The sequence shown here is derived from an EMBL/GenBank/DDBJ whole genome shotgun (WGS) entry which is preliminary data.</text>
</comment>
<evidence type="ECO:0000313" key="7">
    <source>
        <dbReference type="Proteomes" id="UP000233786"/>
    </source>
</evidence>
<keyword evidence="2" id="KW-0808">Transferase</keyword>
<evidence type="ECO:0000256" key="1">
    <source>
        <dbReference type="ARBA" id="ARBA00012928"/>
    </source>
</evidence>
<dbReference type="InterPro" id="IPR026590">
    <property type="entry name" value="Ssirtuin_cat_dom"/>
</dbReference>
<dbReference type="AlphaFoldDB" id="A0A2N3Y2Q8"/>
<evidence type="ECO:0000256" key="4">
    <source>
        <dbReference type="PROSITE-ProRule" id="PRU00236"/>
    </source>
</evidence>
<dbReference type="EC" id="2.3.1.286" evidence="1"/>
<dbReference type="GO" id="GO:0070403">
    <property type="term" value="F:NAD+ binding"/>
    <property type="evidence" value="ECO:0007669"/>
    <property type="project" value="InterPro"/>
</dbReference>
<accession>A0A2N3Y2Q8</accession>
<evidence type="ECO:0000313" key="6">
    <source>
        <dbReference type="EMBL" id="PKW17206.1"/>
    </source>
</evidence>
<feature type="domain" description="Deacetylase sirtuin-type" evidence="5">
    <location>
        <begin position="4"/>
        <end position="262"/>
    </location>
</feature>
<dbReference type="Gene3D" id="3.40.50.1220">
    <property type="entry name" value="TPP-binding domain"/>
    <property type="match status" value="1"/>
</dbReference>
<dbReference type="RefSeq" id="WP_010693032.1">
    <property type="nucleotide sequence ID" value="NZ_CP061007.1"/>
</dbReference>
<feature type="binding site" evidence="4">
    <location>
        <position position="166"/>
    </location>
    <ligand>
        <name>Zn(2+)</name>
        <dbReference type="ChEBI" id="CHEBI:29105"/>
    </ligand>
</feature>
<feature type="binding site" evidence="4">
    <location>
        <position position="163"/>
    </location>
    <ligand>
        <name>Zn(2+)</name>
        <dbReference type="ChEBI" id="CHEBI:29105"/>
    </ligand>
</feature>
<dbReference type="PROSITE" id="PS50305">
    <property type="entry name" value="SIRTUIN"/>
    <property type="match status" value="1"/>
</dbReference>
<dbReference type="PANTHER" id="PTHR11085:SF4">
    <property type="entry name" value="NAD-DEPENDENT PROTEIN DEACYLASE"/>
    <property type="match status" value="1"/>
</dbReference>
<dbReference type="InterPro" id="IPR029035">
    <property type="entry name" value="DHS-like_NAD/FAD-binding_dom"/>
</dbReference>
<dbReference type="InterPro" id="IPR026591">
    <property type="entry name" value="Sirtuin_cat_small_dom_sf"/>
</dbReference>
<dbReference type="GO" id="GO:0017136">
    <property type="term" value="F:histone deacetylase activity, NAD-dependent"/>
    <property type="evidence" value="ECO:0007669"/>
    <property type="project" value="TreeGrafter"/>
</dbReference>
<dbReference type="Proteomes" id="UP000233786">
    <property type="component" value="Unassembled WGS sequence"/>
</dbReference>
<dbReference type="SUPFAM" id="SSF52467">
    <property type="entry name" value="DHS-like NAD/FAD-binding domain"/>
    <property type="match status" value="1"/>
</dbReference>
<proteinExistence type="predicted"/>
<keyword evidence="7" id="KW-1185">Reference proteome</keyword>
<dbReference type="PANTHER" id="PTHR11085">
    <property type="entry name" value="NAD-DEPENDENT PROTEIN DEACYLASE SIRTUIN-5, MITOCHONDRIAL-RELATED"/>
    <property type="match status" value="1"/>
</dbReference>
<protein>
    <recommendedName>
        <fullName evidence="1">protein acetyllysine N-acetyltransferase</fullName>
        <ecNumber evidence="1">2.3.1.286</ecNumber>
    </recommendedName>
</protein>
<dbReference type="InterPro" id="IPR050134">
    <property type="entry name" value="NAD-dep_sirtuin_deacylases"/>
</dbReference>
<keyword evidence="3" id="KW-0520">NAD</keyword>
<feature type="binding site" evidence="4">
    <location>
        <position position="141"/>
    </location>
    <ligand>
        <name>Zn(2+)</name>
        <dbReference type="ChEBI" id="CHEBI:29105"/>
    </ligand>
</feature>
<evidence type="ECO:0000259" key="5">
    <source>
        <dbReference type="PROSITE" id="PS50305"/>
    </source>
</evidence>
<name>A0A2N3Y2Q8_SACSN</name>
<dbReference type="EMBL" id="PJNB01000001">
    <property type="protein sequence ID" value="PKW17206.1"/>
    <property type="molecule type" value="Genomic_DNA"/>
</dbReference>
<keyword evidence="4" id="KW-0862">Zinc</keyword>
<dbReference type="GO" id="GO:0046872">
    <property type="term" value="F:metal ion binding"/>
    <property type="evidence" value="ECO:0007669"/>
    <property type="project" value="UniProtKB-KW"/>
</dbReference>
<dbReference type="Gene3D" id="3.30.1600.10">
    <property type="entry name" value="SIR2/SIRT2 'Small Domain"/>
    <property type="match status" value="1"/>
</dbReference>
<gene>
    <name evidence="6" type="ORF">A8926_5141</name>
</gene>
<feature type="binding site" evidence="4">
    <location>
        <position position="138"/>
    </location>
    <ligand>
        <name>Zn(2+)</name>
        <dbReference type="ChEBI" id="CHEBI:29105"/>
    </ligand>
</feature>
<dbReference type="CDD" id="cd01407">
    <property type="entry name" value="SIR2-fam"/>
    <property type="match status" value="1"/>
</dbReference>